<keyword evidence="4 7" id="KW-0560">Oxidoreductase</keyword>
<dbReference type="InterPro" id="IPR001017">
    <property type="entry name" value="DH_E1"/>
</dbReference>
<comment type="function">
    <text evidence="7">The pyruvate dehydrogenase complex catalyzes the overall conversion of pyruvate to acetyl-CoA and CO(2).</text>
</comment>
<dbReference type="InterPro" id="IPR029061">
    <property type="entry name" value="THDP-binding"/>
</dbReference>
<dbReference type="CDD" id="cd02000">
    <property type="entry name" value="TPP_E1_PDC_ADC_BCADC"/>
    <property type="match status" value="1"/>
</dbReference>
<evidence type="ECO:0000256" key="3">
    <source>
        <dbReference type="ARBA" id="ARBA00014159"/>
    </source>
</evidence>
<dbReference type="InterPro" id="IPR017597">
    <property type="entry name" value="Pyrv_DH_E1_asu_subgrp-y"/>
</dbReference>
<sequence length="319" mass="35394">MAIERETLQWMYRNMLTIRYFEERVAELFAAGKCFGFVHLYVGEEAVATGACANLRKDDYITSTHRGHGHLISKGGDLKLMMAELFGRRTGYCKGKGGSMHIADVELGILGANGIVGGGFPIAVGAGFTAKYKGTDHVAACFFGDGSSNQGTFHEALNMASIWKLPVIFINENNFYGISLSQRRSMNVPDVAARAAAYNIPGVVVDGNDVLAVYEAVQEAVKRARAGEGPTLIECKTYRYRGHFEGDPTVYRPEEEVQEWKKKDPIPRFEEKLAQMGIMTEEQMKQVREEIASKIEEAVKFAEESPWPSPEEVLEDVYA</sequence>
<dbReference type="PANTHER" id="PTHR11516:SF60">
    <property type="entry name" value="PYRUVATE DEHYDROGENASE E1 COMPONENT SUBUNIT ALPHA"/>
    <property type="match status" value="1"/>
</dbReference>
<evidence type="ECO:0000256" key="5">
    <source>
        <dbReference type="ARBA" id="ARBA00023052"/>
    </source>
</evidence>
<reference evidence="10" key="1">
    <citation type="submission" date="2012-09" db="EMBL/GenBank/DDBJ databases">
        <authorList>
            <person name="Weinstock G."/>
            <person name="Sodergren E."/>
            <person name="Clifton S."/>
            <person name="Fulton L."/>
            <person name="Fulton B."/>
            <person name="Courtney L."/>
            <person name="Fronick C."/>
            <person name="Harrison M."/>
            <person name="Strong C."/>
            <person name="Farmer C."/>
            <person name="Delehaunty K."/>
            <person name="Markovic C."/>
            <person name="Hall O."/>
            <person name="Minx P."/>
            <person name="Tomlinson C."/>
            <person name="Mitreva M."/>
            <person name="Nelson J."/>
            <person name="Hou S."/>
            <person name="Wollam A."/>
            <person name="Pepin K.H."/>
            <person name="Johnson M."/>
            <person name="Bhonagiri V."/>
            <person name="Nash W.E."/>
            <person name="Suruliraj S."/>
            <person name="Warren W."/>
            <person name="Chinwalla A."/>
            <person name="Mardis E.R."/>
            <person name="Wilson R.K."/>
        </authorList>
    </citation>
    <scope>NUCLEOTIDE SEQUENCE [LARGE SCALE GENOMIC DNA]</scope>
    <source>
        <strain evidence="10">OS1</strain>
    </source>
</reference>
<dbReference type="AlphaFoldDB" id="A0A0T5X954"/>
<dbReference type="EC" id="1.2.4.1" evidence="2 7"/>
<evidence type="ECO:0000259" key="8">
    <source>
        <dbReference type="Pfam" id="PF00676"/>
    </source>
</evidence>
<evidence type="ECO:0000256" key="7">
    <source>
        <dbReference type="RuleBase" id="RU361139"/>
    </source>
</evidence>
<evidence type="ECO:0000256" key="2">
    <source>
        <dbReference type="ARBA" id="ARBA00012281"/>
    </source>
</evidence>
<dbReference type="PANTHER" id="PTHR11516">
    <property type="entry name" value="PYRUVATE DEHYDROGENASE E1 COMPONENT, ALPHA SUBUNIT BACTERIAL AND ORGANELLAR"/>
    <property type="match status" value="1"/>
</dbReference>
<dbReference type="eggNOG" id="COG1071">
    <property type="taxonomic scope" value="Bacteria"/>
</dbReference>
<dbReference type="Gene3D" id="3.40.50.970">
    <property type="match status" value="1"/>
</dbReference>
<name>A0A0T5X954_9BACT</name>
<accession>A0A0T5X954</accession>
<dbReference type="Proteomes" id="UP000005273">
    <property type="component" value="Unassembled WGS sequence"/>
</dbReference>
<dbReference type="RefSeq" id="WP_009200688.1">
    <property type="nucleotide sequence ID" value="NZ_ACJX03000001.1"/>
</dbReference>
<evidence type="ECO:0000313" key="10">
    <source>
        <dbReference type="Proteomes" id="UP000005273"/>
    </source>
</evidence>
<dbReference type="GO" id="GO:0006086">
    <property type="term" value="P:pyruvate decarboxylation to acetyl-CoA"/>
    <property type="evidence" value="ECO:0007669"/>
    <property type="project" value="InterPro"/>
</dbReference>
<keyword evidence="5 7" id="KW-0786">Thiamine pyrophosphate</keyword>
<feature type="domain" description="Dehydrogenase E1 component" evidence="8">
    <location>
        <begin position="14"/>
        <end position="310"/>
    </location>
</feature>
<organism evidence="9 10">
    <name type="scientific">Acetomicrobium hydrogeniformans ATCC BAA-1850</name>
    <dbReference type="NCBI Taxonomy" id="592015"/>
    <lineage>
        <taxon>Bacteria</taxon>
        <taxon>Thermotogati</taxon>
        <taxon>Synergistota</taxon>
        <taxon>Synergistia</taxon>
        <taxon>Synergistales</taxon>
        <taxon>Acetomicrobiaceae</taxon>
        <taxon>Acetomicrobium</taxon>
    </lineage>
</organism>
<dbReference type="SUPFAM" id="SSF52518">
    <property type="entry name" value="Thiamin diphosphate-binding fold (THDP-binding)"/>
    <property type="match status" value="1"/>
</dbReference>
<dbReference type="STRING" id="592015.HMPREF1705_04556"/>
<comment type="caution">
    <text evidence="9">The sequence shown here is derived from an EMBL/GenBank/DDBJ whole genome shotgun (WGS) entry which is preliminary data.</text>
</comment>
<evidence type="ECO:0000256" key="1">
    <source>
        <dbReference type="ARBA" id="ARBA00001964"/>
    </source>
</evidence>
<dbReference type="FunFam" id="3.40.50.970:FF:000013">
    <property type="entry name" value="Pyruvate dehydrogenase E1 component subunit alpha"/>
    <property type="match status" value="1"/>
</dbReference>
<dbReference type="NCBIfam" id="TIGR03182">
    <property type="entry name" value="PDH_E1_alph_y"/>
    <property type="match status" value="1"/>
</dbReference>
<dbReference type="GO" id="GO:0004739">
    <property type="term" value="F:pyruvate dehydrogenase (acetyl-transferring) activity"/>
    <property type="evidence" value="ECO:0007669"/>
    <property type="project" value="UniProtKB-UniRule"/>
</dbReference>
<gene>
    <name evidence="7" type="primary">pdhA</name>
    <name evidence="9" type="ORF">HMPREF1705_04556</name>
</gene>
<keyword evidence="10" id="KW-1185">Reference proteome</keyword>
<evidence type="ECO:0000256" key="4">
    <source>
        <dbReference type="ARBA" id="ARBA00023002"/>
    </source>
</evidence>
<comment type="cofactor">
    <cofactor evidence="1 7">
        <name>thiamine diphosphate</name>
        <dbReference type="ChEBI" id="CHEBI:58937"/>
    </cofactor>
</comment>
<proteinExistence type="predicted"/>
<evidence type="ECO:0000313" key="9">
    <source>
        <dbReference type="EMBL" id="KRT34430.1"/>
    </source>
</evidence>
<protein>
    <recommendedName>
        <fullName evidence="3 7">Pyruvate dehydrogenase E1 component subunit alpha</fullName>
        <ecNumber evidence="2 7">1.2.4.1</ecNumber>
    </recommendedName>
</protein>
<dbReference type="InterPro" id="IPR050642">
    <property type="entry name" value="PDH_E1_Alpha_Subunit"/>
</dbReference>
<dbReference type="Pfam" id="PF00676">
    <property type="entry name" value="E1_dh"/>
    <property type="match status" value="1"/>
</dbReference>
<keyword evidence="6 7" id="KW-0670">Pyruvate</keyword>
<evidence type="ECO:0000256" key="6">
    <source>
        <dbReference type="ARBA" id="ARBA00023317"/>
    </source>
</evidence>
<dbReference type="EMBL" id="ACJX03000001">
    <property type="protein sequence ID" value="KRT34430.1"/>
    <property type="molecule type" value="Genomic_DNA"/>
</dbReference>
<comment type="catalytic activity">
    <reaction evidence="7">
        <text>N(6)-[(R)-lipoyl]-L-lysyl-[protein] + pyruvate + H(+) = N(6)-[(R)-S(8)-acetyldihydrolipoyl]-L-lysyl-[protein] + CO2</text>
        <dbReference type="Rhea" id="RHEA:19189"/>
        <dbReference type="Rhea" id="RHEA-COMP:10474"/>
        <dbReference type="Rhea" id="RHEA-COMP:10478"/>
        <dbReference type="ChEBI" id="CHEBI:15361"/>
        <dbReference type="ChEBI" id="CHEBI:15378"/>
        <dbReference type="ChEBI" id="CHEBI:16526"/>
        <dbReference type="ChEBI" id="CHEBI:83099"/>
        <dbReference type="ChEBI" id="CHEBI:83111"/>
        <dbReference type="EC" id="1.2.4.1"/>
    </reaction>
</comment>
<comment type="subunit">
    <text evidence="7">Heterodimer of an alpha and a beta chain.</text>
</comment>
<dbReference type="OrthoDB" id="9766715at2"/>